<dbReference type="PROSITE" id="PS50011">
    <property type="entry name" value="PROTEIN_KINASE_DOM"/>
    <property type="match status" value="1"/>
</dbReference>
<dbReference type="GO" id="GO:0120147">
    <property type="term" value="F:formylglycine-generating oxidase activity"/>
    <property type="evidence" value="ECO:0007669"/>
    <property type="project" value="TreeGrafter"/>
</dbReference>
<dbReference type="Gene3D" id="3.90.1580.10">
    <property type="entry name" value="paralog of FGE (formylglycine-generating enzyme)"/>
    <property type="match status" value="1"/>
</dbReference>
<feature type="binding site" evidence="3">
    <location>
        <position position="51"/>
    </location>
    <ligand>
        <name>ATP</name>
        <dbReference type="ChEBI" id="CHEBI:30616"/>
    </ligand>
</feature>
<dbReference type="Proteomes" id="UP001151081">
    <property type="component" value="Unassembled WGS sequence"/>
</dbReference>
<evidence type="ECO:0000256" key="1">
    <source>
        <dbReference type="ARBA" id="ARBA00022741"/>
    </source>
</evidence>
<keyword evidence="1 3" id="KW-0547">Nucleotide-binding</keyword>
<dbReference type="PROSITE" id="PS00108">
    <property type="entry name" value="PROTEIN_KINASE_ST"/>
    <property type="match status" value="1"/>
</dbReference>
<dbReference type="SMART" id="SM00220">
    <property type="entry name" value="S_TKc"/>
    <property type="match status" value="1"/>
</dbReference>
<dbReference type="AlphaFoldDB" id="A0A9X3X4U8"/>
<dbReference type="PROSITE" id="PS00107">
    <property type="entry name" value="PROTEIN_KINASE_ATP"/>
    <property type="match status" value="1"/>
</dbReference>
<evidence type="ECO:0000313" key="7">
    <source>
        <dbReference type="Proteomes" id="UP001151081"/>
    </source>
</evidence>
<keyword evidence="2 3" id="KW-0067">ATP-binding</keyword>
<dbReference type="CDD" id="cd14014">
    <property type="entry name" value="STKc_PknB_like"/>
    <property type="match status" value="1"/>
</dbReference>
<accession>A0A9X3X4U8</accession>
<feature type="region of interest" description="Disordered" evidence="4">
    <location>
        <begin position="477"/>
        <end position="507"/>
    </location>
</feature>
<dbReference type="Pfam" id="PF00069">
    <property type="entry name" value="Pkinase"/>
    <property type="match status" value="1"/>
</dbReference>
<name>A0A9X3X4U8_9BACT</name>
<dbReference type="GO" id="GO:0005524">
    <property type="term" value="F:ATP binding"/>
    <property type="evidence" value="ECO:0007669"/>
    <property type="project" value="UniProtKB-UniRule"/>
</dbReference>
<dbReference type="InterPro" id="IPR016187">
    <property type="entry name" value="CTDL_fold"/>
</dbReference>
<feature type="region of interest" description="Disordered" evidence="4">
    <location>
        <begin position="359"/>
        <end position="450"/>
    </location>
</feature>
<dbReference type="InterPro" id="IPR005532">
    <property type="entry name" value="SUMF_dom"/>
</dbReference>
<proteinExistence type="predicted"/>
<reference evidence="6 7" key="1">
    <citation type="submission" date="2021-04" db="EMBL/GenBank/DDBJ databases">
        <title>Genome analysis of Polyangium sp.</title>
        <authorList>
            <person name="Li Y."/>
            <person name="Wang J."/>
        </authorList>
    </citation>
    <scope>NUCLEOTIDE SEQUENCE [LARGE SCALE GENOMIC DNA]</scope>
    <source>
        <strain evidence="6 7">SDU14</strain>
    </source>
</reference>
<keyword evidence="7" id="KW-1185">Reference proteome</keyword>
<dbReference type="PANTHER" id="PTHR23150:SF19">
    <property type="entry name" value="FORMYLGLYCINE-GENERATING ENZYME"/>
    <property type="match status" value="1"/>
</dbReference>
<gene>
    <name evidence="6" type="ORF">KEG57_17350</name>
</gene>
<dbReference type="InterPro" id="IPR042095">
    <property type="entry name" value="SUMF_sf"/>
</dbReference>
<dbReference type="RefSeq" id="WP_272420768.1">
    <property type="nucleotide sequence ID" value="NZ_JAGTJJ010000007.1"/>
</dbReference>
<dbReference type="InterPro" id="IPR000719">
    <property type="entry name" value="Prot_kinase_dom"/>
</dbReference>
<evidence type="ECO:0000259" key="5">
    <source>
        <dbReference type="PROSITE" id="PS50011"/>
    </source>
</evidence>
<dbReference type="InterPro" id="IPR008271">
    <property type="entry name" value="Ser/Thr_kinase_AS"/>
</dbReference>
<dbReference type="PANTHER" id="PTHR23150">
    <property type="entry name" value="SULFATASE MODIFYING FACTOR 1, 2"/>
    <property type="match status" value="1"/>
</dbReference>
<dbReference type="InterPro" id="IPR017441">
    <property type="entry name" value="Protein_kinase_ATP_BS"/>
</dbReference>
<dbReference type="GO" id="GO:0004672">
    <property type="term" value="F:protein kinase activity"/>
    <property type="evidence" value="ECO:0007669"/>
    <property type="project" value="InterPro"/>
</dbReference>
<evidence type="ECO:0000313" key="6">
    <source>
        <dbReference type="EMBL" id="MDC3982288.1"/>
    </source>
</evidence>
<dbReference type="InterPro" id="IPR051043">
    <property type="entry name" value="Sulfatase_Mod_Factor_Kinase"/>
</dbReference>
<dbReference type="SUPFAM" id="SSF56436">
    <property type="entry name" value="C-type lectin-like"/>
    <property type="match status" value="1"/>
</dbReference>
<dbReference type="Gene3D" id="1.10.510.10">
    <property type="entry name" value="Transferase(Phosphotransferase) domain 1"/>
    <property type="match status" value="1"/>
</dbReference>
<comment type="caution">
    <text evidence="6">The sequence shown here is derived from an EMBL/GenBank/DDBJ whole genome shotgun (WGS) entry which is preliminary data.</text>
</comment>
<dbReference type="SUPFAM" id="SSF56112">
    <property type="entry name" value="Protein kinase-like (PK-like)"/>
    <property type="match status" value="1"/>
</dbReference>
<dbReference type="InterPro" id="IPR011009">
    <property type="entry name" value="Kinase-like_dom_sf"/>
</dbReference>
<sequence>MSEPEKNRDPFQLCGTTIEGKYRVTQVIGDGGFGVVYRGEHIGFGESIAIKCLKLPAELGEKQRAQFLEQLREEGRLLHRLSRVTSGIVQALDVGAFVTQNGTWVPYLVLEWLEGETLGELIKSQSSRGGMSTAEAIALLEPAARALAVAHAQKIAHRDVKPANLFVTDVGGKRTVKVLDFGIAKVLTEHASFTEALAATRQGPTAFTPRYGAPEQFNKQRGATGPWTDVFALALIFVELVSARKALEGDDPTELYIIAADPSMRPTPRARGANVSEAVERVIERALSVEPKHRFPDAGAFWDALVTAAAEGNAGAARASSPDKHAASIPPTIQESAADSLLSTAEFAEKKQLGVVTEQNRATGNIRNSDAFGATEAAPTVGKPGARPAGPMTTRDRDPMAETPLGERLPQPSQTGPKQPPASATPLPPAKDNTEKTGLEATSTAEGKGKPVWPWLLGALLVGGGALGYTLLTMGSPKGKPTQKPVASATATVKGSPSGGPNTTLPSALASASASASASAMPSASAAAPFVPPRDMVLVAPGSAKLGEGPDQRQVTLTKGFYLDAMEVTTGQYRGCVAAGKCPAAKQVVLPAESAAQLMASADAEEDPEAKASPEEFAQAWTSKCNDTRDATDHPINCVTHAAAEAYCAFRGRRLPTEAEWEIAARGTAGRAFPWGDNAPTCNRACFDRNGKCVEGSEGVATCPAGGRPLDRTPDALYDLGGNVAEWVADGYAAPPPAGNDPKGPTSVPLRVIRGGSFLDPASRIRASFRLGVIPSAAHVTIGFRCALDAPVEPTPTP</sequence>
<feature type="domain" description="Protein kinase" evidence="5">
    <location>
        <begin position="22"/>
        <end position="306"/>
    </location>
</feature>
<dbReference type="EMBL" id="JAGTJJ010000007">
    <property type="protein sequence ID" value="MDC3982288.1"/>
    <property type="molecule type" value="Genomic_DNA"/>
</dbReference>
<evidence type="ECO:0000256" key="4">
    <source>
        <dbReference type="SAM" id="MobiDB-lite"/>
    </source>
</evidence>
<feature type="compositionally biased region" description="Polar residues" evidence="4">
    <location>
        <begin position="359"/>
        <end position="368"/>
    </location>
</feature>
<dbReference type="Pfam" id="PF03781">
    <property type="entry name" value="FGE-sulfatase"/>
    <property type="match status" value="1"/>
</dbReference>
<organism evidence="6 7">
    <name type="scientific">Polyangium jinanense</name>
    <dbReference type="NCBI Taxonomy" id="2829994"/>
    <lineage>
        <taxon>Bacteria</taxon>
        <taxon>Pseudomonadati</taxon>
        <taxon>Myxococcota</taxon>
        <taxon>Polyangia</taxon>
        <taxon>Polyangiales</taxon>
        <taxon>Polyangiaceae</taxon>
        <taxon>Polyangium</taxon>
    </lineage>
</organism>
<protein>
    <submittedName>
        <fullName evidence="6">SUMF1/EgtB/PvdO family nonheme iron enzyme</fullName>
    </submittedName>
</protein>
<evidence type="ECO:0000256" key="3">
    <source>
        <dbReference type="PROSITE-ProRule" id="PRU10141"/>
    </source>
</evidence>
<evidence type="ECO:0000256" key="2">
    <source>
        <dbReference type="ARBA" id="ARBA00022840"/>
    </source>
</evidence>
<feature type="compositionally biased region" description="Polar residues" evidence="4">
    <location>
        <begin position="489"/>
        <end position="505"/>
    </location>
</feature>